<accession>A0A3R6EEN6</accession>
<dbReference type="RefSeq" id="WP_005646694.1">
    <property type="nucleotide sequence ID" value="NZ_DAWDXW010000023.1"/>
</dbReference>
<protein>
    <recommendedName>
        <fullName evidence="5">6-bladed beta-propeller</fullName>
    </recommendedName>
</protein>
<dbReference type="Proteomes" id="UP000283732">
    <property type="component" value="Unassembled WGS sequence"/>
</dbReference>
<dbReference type="Proteomes" id="UP000285173">
    <property type="component" value="Unassembled WGS sequence"/>
</dbReference>
<organism evidence="2 3">
    <name type="scientific">Parabacteroides merdae</name>
    <dbReference type="NCBI Taxonomy" id="46503"/>
    <lineage>
        <taxon>Bacteria</taxon>
        <taxon>Pseudomonadati</taxon>
        <taxon>Bacteroidota</taxon>
        <taxon>Bacteroidia</taxon>
        <taxon>Bacteroidales</taxon>
        <taxon>Tannerellaceae</taxon>
        <taxon>Parabacteroides</taxon>
    </lineage>
</organism>
<sequence length="351" mass="39886">MRIFLYILLIGISTLISCSGSPDPLYPRYTTFPDEKIVATQEISIDSAFFRYPYRVAVKDSIAVIMDLHNDSHYFYAFTYPEWKPIAPFGKRGEAPGEMLSAEMFQFSALDSVWTLDANRMLITRWSVSPTGKTVLRKEEIRLDKTLVRSLDFYRTDSAFLITDYLGDFRYHKVSHSGKPIKNIGKIPTEISYEQDIHPALAQAWRSFTDYNPKNGIYAMATQLGEALEIYNLKTQTHNVIYGPAGEPQFIAKGGEGFPTGIKGFVDIQVTDDYIYTVFDGMSWKERDKFYERGMSAPKGGHFLYVFDLAGNPVRKYTLDKNILGIHINEKTNIGIATCAESDNPIVTFKL</sequence>
<dbReference type="PROSITE" id="PS51257">
    <property type="entry name" value="PROKAR_LIPOPROTEIN"/>
    <property type="match status" value="1"/>
</dbReference>
<dbReference type="EMBL" id="QSEF01000018">
    <property type="protein sequence ID" value="RGZ46302.1"/>
    <property type="molecule type" value="Genomic_DNA"/>
</dbReference>
<dbReference type="Pfam" id="PF15869">
    <property type="entry name" value="TolB_like"/>
    <property type="match status" value="1"/>
</dbReference>
<evidence type="ECO:0000313" key="4">
    <source>
        <dbReference type="Proteomes" id="UP000285173"/>
    </source>
</evidence>
<evidence type="ECO:0000313" key="1">
    <source>
        <dbReference type="EMBL" id="RGZ46302.1"/>
    </source>
</evidence>
<evidence type="ECO:0000313" key="2">
    <source>
        <dbReference type="EMBL" id="RHH79800.1"/>
    </source>
</evidence>
<dbReference type="AlphaFoldDB" id="A0A3R6EEN6"/>
<comment type="caution">
    <text evidence="2">The sequence shown here is derived from an EMBL/GenBank/DDBJ whole genome shotgun (WGS) entry which is preliminary data.</text>
</comment>
<gene>
    <name evidence="2" type="ORF">DW191_01270</name>
    <name evidence="1" type="ORF">DW986_13080</name>
</gene>
<evidence type="ECO:0008006" key="5">
    <source>
        <dbReference type="Google" id="ProtNLM"/>
    </source>
</evidence>
<name>A0A3R6EEN6_9BACT</name>
<reference evidence="3 4" key="1">
    <citation type="submission" date="2018-08" db="EMBL/GenBank/DDBJ databases">
        <title>A genome reference for cultivated species of the human gut microbiota.</title>
        <authorList>
            <person name="Zou Y."/>
            <person name="Xue W."/>
            <person name="Luo G."/>
        </authorList>
    </citation>
    <scope>NUCLEOTIDE SEQUENCE [LARGE SCALE GENOMIC DNA]</scope>
    <source>
        <strain evidence="2 3">AM16-50</strain>
        <strain evidence="1 4">AM50-15</strain>
    </source>
</reference>
<proteinExistence type="predicted"/>
<evidence type="ECO:0000313" key="3">
    <source>
        <dbReference type="Proteomes" id="UP000283732"/>
    </source>
</evidence>
<dbReference type="EMBL" id="QRKC01000001">
    <property type="protein sequence ID" value="RHH79800.1"/>
    <property type="molecule type" value="Genomic_DNA"/>
</dbReference>